<dbReference type="Proteomes" id="UP001612915">
    <property type="component" value="Unassembled WGS sequence"/>
</dbReference>
<dbReference type="PRINTS" id="PR00723">
    <property type="entry name" value="SUBTILISIN"/>
</dbReference>
<dbReference type="InterPro" id="IPR036852">
    <property type="entry name" value="Peptidase_S8/S53_dom_sf"/>
</dbReference>
<dbReference type="PROSITE" id="PS00137">
    <property type="entry name" value="SUBTILASE_HIS"/>
    <property type="match status" value="1"/>
</dbReference>
<feature type="chain" id="PRO_5046363166" evidence="7">
    <location>
        <begin position="30"/>
        <end position="531"/>
    </location>
</feature>
<dbReference type="InterPro" id="IPR023827">
    <property type="entry name" value="Peptidase_S8_Asp-AS"/>
</dbReference>
<evidence type="ECO:0000256" key="6">
    <source>
        <dbReference type="RuleBase" id="RU003355"/>
    </source>
</evidence>
<dbReference type="PROSITE" id="PS00138">
    <property type="entry name" value="SUBTILASE_SER"/>
    <property type="match status" value="1"/>
</dbReference>
<evidence type="ECO:0000313" key="10">
    <source>
        <dbReference type="Proteomes" id="UP001612915"/>
    </source>
</evidence>
<sequence>MTALGRRRPLPALLLALGLAVAGPSVALATPTPRTPAPLLASAAGDAVPGQYLVVLKGDGGSAGSQRVVAAAAARGRNAGATVRHQFHSALNAYSAALSPAELDSVRRDPAVAYVQPNYRYRATGTYTDAESWGLDRIDQRSRTLDDTYYYTSNGAGVDAYVLDTGITNGHPDFAGRIGNGTNTVDGSDTEDCDGHGTHVSGTIGGTYFGVAKKVTLHAVRVLDCDGAGSSETVIGGLEWVAAQHTSGTPAVVNMSLGSDEPGRDTTLEDAVQDVIDDGVTVVLAAGNSSANACNYTPGTVKAAIVVGATTTSDKKASYSNYGSCVDIWAPGSGITSDWTAAADGSAQIAKDSGTSMAAPHVAGAAALYLQKHPTAKPSTVAAALAKAATANAVTITSSTKGPLLFAVQPQAAPPATTSSSKILPGTALLKGKKICSPNGKYCLTQRSSDGYLVLYRVSSKKTIWQVKKKGSWTTAKTTGNFAEVSGYGRNLWSSGTSGVGAAELRVRDRGYLALVRQADGKTVWHTTPAE</sequence>
<name>A0ABW8AHG6_9ACTN</name>
<dbReference type="PANTHER" id="PTHR43806:SF11">
    <property type="entry name" value="CEREVISIN-RELATED"/>
    <property type="match status" value="1"/>
</dbReference>
<dbReference type="InterPro" id="IPR000209">
    <property type="entry name" value="Peptidase_S8/S53_dom"/>
</dbReference>
<reference evidence="9 10" key="1">
    <citation type="submission" date="2024-10" db="EMBL/GenBank/DDBJ databases">
        <title>The Natural Products Discovery Center: Release of the First 8490 Sequenced Strains for Exploring Actinobacteria Biosynthetic Diversity.</title>
        <authorList>
            <person name="Kalkreuter E."/>
            <person name="Kautsar S.A."/>
            <person name="Yang D."/>
            <person name="Bader C.D."/>
            <person name="Teijaro C.N."/>
            <person name="Fluegel L."/>
            <person name="Davis C.M."/>
            <person name="Simpson J.R."/>
            <person name="Lauterbach L."/>
            <person name="Steele A.D."/>
            <person name="Gui C."/>
            <person name="Meng S."/>
            <person name="Li G."/>
            <person name="Viehrig K."/>
            <person name="Ye F."/>
            <person name="Su P."/>
            <person name="Kiefer A.F."/>
            <person name="Nichols A."/>
            <person name="Cepeda A.J."/>
            <person name="Yan W."/>
            <person name="Fan B."/>
            <person name="Jiang Y."/>
            <person name="Adhikari A."/>
            <person name="Zheng C.-J."/>
            <person name="Schuster L."/>
            <person name="Cowan T.M."/>
            <person name="Smanski M.J."/>
            <person name="Chevrette M.G."/>
            <person name="De Carvalho L.P.S."/>
            <person name="Shen B."/>
        </authorList>
    </citation>
    <scope>NUCLEOTIDE SEQUENCE [LARGE SCALE GENOMIC DNA]</scope>
    <source>
        <strain evidence="9 10">NPDC049639</strain>
    </source>
</reference>
<evidence type="ECO:0000313" key="9">
    <source>
        <dbReference type="EMBL" id="MFI7585799.1"/>
    </source>
</evidence>
<dbReference type="RefSeq" id="WP_398274301.1">
    <property type="nucleotide sequence ID" value="NZ_JBITLV010000001.1"/>
</dbReference>
<evidence type="ECO:0000256" key="2">
    <source>
        <dbReference type="ARBA" id="ARBA00022670"/>
    </source>
</evidence>
<keyword evidence="4 5" id="KW-0720">Serine protease</keyword>
<evidence type="ECO:0000256" key="5">
    <source>
        <dbReference type="PROSITE-ProRule" id="PRU01240"/>
    </source>
</evidence>
<evidence type="ECO:0000256" key="4">
    <source>
        <dbReference type="ARBA" id="ARBA00022825"/>
    </source>
</evidence>
<evidence type="ECO:0000256" key="1">
    <source>
        <dbReference type="ARBA" id="ARBA00011073"/>
    </source>
</evidence>
<keyword evidence="2 5" id="KW-0645">Protease</keyword>
<dbReference type="PANTHER" id="PTHR43806">
    <property type="entry name" value="PEPTIDASE S8"/>
    <property type="match status" value="1"/>
</dbReference>
<comment type="similarity">
    <text evidence="1 5 6">Belongs to the peptidase S8 family.</text>
</comment>
<gene>
    <name evidence="9" type="ORF">ACIB24_01845</name>
</gene>
<dbReference type="Gene3D" id="2.90.10.30">
    <property type="match status" value="1"/>
</dbReference>
<keyword evidence="3 5" id="KW-0378">Hydrolase</keyword>
<evidence type="ECO:0000259" key="8">
    <source>
        <dbReference type="PROSITE" id="PS50927"/>
    </source>
</evidence>
<dbReference type="InterPro" id="IPR001480">
    <property type="entry name" value="Bulb-type_lectin_dom"/>
</dbReference>
<dbReference type="InterPro" id="IPR015500">
    <property type="entry name" value="Peptidase_S8_subtilisin-rel"/>
</dbReference>
<dbReference type="PROSITE" id="PS51892">
    <property type="entry name" value="SUBTILASE"/>
    <property type="match status" value="1"/>
</dbReference>
<accession>A0ABW8AHG6</accession>
<dbReference type="EMBL" id="JBITLV010000001">
    <property type="protein sequence ID" value="MFI7585799.1"/>
    <property type="molecule type" value="Genomic_DNA"/>
</dbReference>
<evidence type="ECO:0000256" key="7">
    <source>
        <dbReference type="SAM" id="SignalP"/>
    </source>
</evidence>
<dbReference type="Gene3D" id="3.30.70.80">
    <property type="entry name" value="Peptidase S8 propeptide/proteinase inhibitor I9"/>
    <property type="match status" value="1"/>
</dbReference>
<dbReference type="Pfam" id="PF05922">
    <property type="entry name" value="Inhibitor_I9"/>
    <property type="match status" value="1"/>
</dbReference>
<dbReference type="InterPro" id="IPR036426">
    <property type="entry name" value="Bulb-type_lectin_dom_sf"/>
</dbReference>
<protein>
    <submittedName>
        <fullName evidence="9">S8 family serine peptidase</fullName>
    </submittedName>
</protein>
<dbReference type="PROSITE" id="PS00136">
    <property type="entry name" value="SUBTILASE_ASP"/>
    <property type="match status" value="1"/>
</dbReference>
<dbReference type="InterPro" id="IPR037045">
    <property type="entry name" value="S8pro/Inhibitor_I9_sf"/>
</dbReference>
<dbReference type="Pfam" id="PF00082">
    <property type="entry name" value="Peptidase_S8"/>
    <property type="match status" value="1"/>
</dbReference>
<dbReference type="SUPFAM" id="SSF51110">
    <property type="entry name" value="alpha-D-mannose-specific plant lectins"/>
    <property type="match status" value="1"/>
</dbReference>
<comment type="caution">
    <text evidence="9">The sequence shown here is derived from an EMBL/GenBank/DDBJ whole genome shotgun (WGS) entry which is preliminary data.</text>
</comment>
<dbReference type="Gene3D" id="3.40.50.200">
    <property type="entry name" value="Peptidase S8/S53 domain"/>
    <property type="match status" value="1"/>
</dbReference>
<keyword evidence="7" id="KW-0732">Signal</keyword>
<feature type="domain" description="Bulb-type lectin" evidence="8">
    <location>
        <begin position="420"/>
        <end position="531"/>
    </location>
</feature>
<proteinExistence type="inferred from homology"/>
<keyword evidence="10" id="KW-1185">Reference proteome</keyword>
<dbReference type="SUPFAM" id="SSF54897">
    <property type="entry name" value="Protease propeptides/inhibitors"/>
    <property type="match status" value="1"/>
</dbReference>
<dbReference type="InterPro" id="IPR023828">
    <property type="entry name" value="Peptidase_S8_Ser-AS"/>
</dbReference>
<dbReference type="InterPro" id="IPR022398">
    <property type="entry name" value="Peptidase_S8_His-AS"/>
</dbReference>
<dbReference type="SUPFAM" id="SSF52743">
    <property type="entry name" value="Subtilisin-like"/>
    <property type="match status" value="1"/>
</dbReference>
<dbReference type="InterPro" id="IPR034193">
    <property type="entry name" value="PCSK9_ProteinaseK-like"/>
</dbReference>
<dbReference type="InterPro" id="IPR010259">
    <property type="entry name" value="S8pro/Inhibitor_I9"/>
</dbReference>
<evidence type="ECO:0000256" key="3">
    <source>
        <dbReference type="ARBA" id="ARBA00022801"/>
    </source>
</evidence>
<feature type="active site" description="Charge relay system" evidence="5">
    <location>
        <position position="164"/>
    </location>
</feature>
<feature type="active site" description="Charge relay system" evidence="5">
    <location>
        <position position="356"/>
    </location>
</feature>
<dbReference type="CDD" id="cd04077">
    <property type="entry name" value="Peptidases_S8_PCSK9_ProteinaseK_like"/>
    <property type="match status" value="1"/>
</dbReference>
<feature type="signal peptide" evidence="7">
    <location>
        <begin position="1"/>
        <end position="29"/>
    </location>
</feature>
<organism evidence="9 10">
    <name type="scientific">Spongisporangium articulatum</name>
    <dbReference type="NCBI Taxonomy" id="3362603"/>
    <lineage>
        <taxon>Bacteria</taxon>
        <taxon>Bacillati</taxon>
        <taxon>Actinomycetota</taxon>
        <taxon>Actinomycetes</taxon>
        <taxon>Kineosporiales</taxon>
        <taxon>Kineosporiaceae</taxon>
        <taxon>Spongisporangium</taxon>
    </lineage>
</organism>
<dbReference type="PROSITE" id="PS50927">
    <property type="entry name" value="BULB_LECTIN"/>
    <property type="match status" value="1"/>
</dbReference>
<dbReference type="InterPro" id="IPR050131">
    <property type="entry name" value="Peptidase_S8_subtilisin-like"/>
</dbReference>
<feature type="active site" description="Charge relay system" evidence="5">
    <location>
        <position position="196"/>
    </location>
</feature>